<sequence length="45" mass="4379">MGGQPPTGAFAAATRVRALGDGTFTADLPATWTVGAARTAASCSP</sequence>
<accession>A0ABW2TVZ5</accession>
<dbReference type="Proteomes" id="UP001596512">
    <property type="component" value="Unassembled WGS sequence"/>
</dbReference>
<reference evidence="2" key="1">
    <citation type="journal article" date="2019" name="Int. J. Syst. Evol. Microbiol.">
        <title>The Global Catalogue of Microorganisms (GCM) 10K type strain sequencing project: providing services to taxonomists for standard genome sequencing and annotation.</title>
        <authorList>
            <consortium name="The Broad Institute Genomics Platform"/>
            <consortium name="The Broad Institute Genome Sequencing Center for Infectious Disease"/>
            <person name="Wu L."/>
            <person name="Ma J."/>
        </authorList>
    </citation>
    <scope>NUCLEOTIDE SEQUENCE [LARGE SCALE GENOMIC DNA]</scope>
    <source>
        <strain evidence="2">JCM 17695</strain>
    </source>
</reference>
<proteinExistence type="predicted"/>
<comment type="caution">
    <text evidence="1">The sequence shown here is derived from an EMBL/GenBank/DDBJ whole genome shotgun (WGS) entry which is preliminary data.</text>
</comment>
<evidence type="ECO:0000313" key="1">
    <source>
        <dbReference type="EMBL" id="MFC7618060.1"/>
    </source>
</evidence>
<gene>
    <name evidence="1" type="ORF">ACFQV2_36385</name>
</gene>
<evidence type="ECO:0000313" key="2">
    <source>
        <dbReference type="Proteomes" id="UP001596512"/>
    </source>
</evidence>
<keyword evidence="2" id="KW-1185">Reference proteome</keyword>
<organism evidence="1 2">
    <name type="scientific">Actinokineospora soli</name>
    <dbReference type="NCBI Taxonomy" id="1048753"/>
    <lineage>
        <taxon>Bacteria</taxon>
        <taxon>Bacillati</taxon>
        <taxon>Actinomycetota</taxon>
        <taxon>Actinomycetes</taxon>
        <taxon>Pseudonocardiales</taxon>
        <taxon>Pseudonocardiaceae</taxon>
        <taxon>Actinokineospora</taxon>
    </lineage>
</organism>
<name>A0ABW2TVZ5_9PSEU</name>
<dbReference type="EMBL" id="JBHTEY010000004">
    <property type="protein sequence ID" value="MFC7618060.1"/>
    <property type="molecule type" value="Genomic_DNA"/>
</dbReference>
<protein>
    <submittedName>
        <fullName evidence="1">Uncharacterized protein</fullName>
    </submittedName>
</protein>